<evidence type="ECO:0000259" key="1">
    <source>
        <dbReference type="Pfam" id="PF13476"/>
    </source>
</evidence>
<sequence>MILKIIFFWGLELRGFNNKIKSVYRELTNTKEKFGSFHKTLIHLHTPVSYDYKLFSSWTSTKYRKSTEDELFDIFFKNKKIKVDKTKFFGSFDKVIFSSPKEYISFLLLAEAILKNEIEIVVVTDHNTTKGIKKLQTAVSIITRTYPTYNIHPHILHGVEISAADKLHIVCIYDHEKESWVNQWLCENIISEKDGSYQHSLTIMKDFNNQNIINYIAHFNSYNILKKGSHLSGAYKRQVFTKENTRFIGVKNINSVEGSKNRLLTDFNCEPNFLLDNDSHDIDSVGKNNMWIKGGKISFKMFQEALLDYTVSVSLFEPNFEQKSYIKGLYIQSRGGDRSFLTGDKLEKDRDFFLTFSPSMNCLIGGRGTGKSTLIDMLQFVLSQDCDKQSKLEFLCNHANAFVLYVLEDAEYIIEVSLPDVLQENRDNILQYYGQNRENRYGYPYNYNSDSIKEWTRSQYTKVYKVEGKFFKLVDKTRILEKMFDRRYSVNELVRTADGEKITEFISDLMLKNKNLPRPNYGLRTQTLESFEAKLQELDKYRRVRKDSILKIIDDFNQTQVGKLRICYEQIDRWEVPDFESTLFKSNSTLNFSFENYRISKRDVADILYLVYQELGIKGFVNVILKQNIPNRYFILLKNISEENFAKHENKWRNNSEINDSNIPYLKTSIYSLIANSSLLDELKRVLKEHVANERLFLEFNINSKETSQHLDILYKEVSVLSLGQKVVAMLDFLLAYSDYSKDFRPLIIDQPEDNLDNRYIYRHLVQQFRDVKAQRQIILATHNATIVTNSMTDQVVIMESDGAHAWIESQGYVSEKFIKNHIINQLEGGRDSFKHKMSIYETALSE</sequence>
<dbReference type="Pfam" id="PF13476">
    <property type="entry name" value="AAA_23"/>
    <property type="match status" value="1"/>
</dbReference>
<dbReference type="Gene3D" id="3.20.20.140">
    <property type="entry name" value="Metal-dependent hydrolases"/>
    <property type="match status" value="1"/>
</dbReference>
<dbReference type="RefSeq" id="WP_000601012.1">
    <property type="nucleotide sequence ID" value="NZ_BCCP01000008.1"/>
</dbReference>
<dbReference type="PANTHER" id="PTHR32182:SF22">
    <property type="entry name" value="ATP-DEPENDENT ENDONUCLEASE, OLD FAMILY-RELATED"/>
    <property type="match status" value="1"/>
</dbReference>
<reference evidence="2" key="1">
    <citation type="journal article" date="2016" name="Front. Cell. Infect. Microbiol.">
        <title>Evolution and Diversity of the Antimicrobial Resistance Associated Mobilome in Streptococcus suis: A Probable Mobile Genetic Elements Reservoir for Other Streptococci.</title>
        <authorList>
            <person name="Huang J."/>
            <person name="Ma J."/>
            <person name="Shang K."/>
            <person name="Hu X."/>
            <person name="Liang Y."/>
            <person name="Li D."/>
            <person name="Wu Z."/>
            <person name="Dai L."/>
            <person name="Chen L."/>
            <person name="Wang L."/>
        </authorList>
    </citation>
    <scope>NUCLEOTIDE SEQUENCE</scope>
    <source>
        <strain evidence="2">TZ080501</strain>
        <strain evidence="3">YY060816</strain>
    </source>
</reference>
<accession>A0A1X9I407</accession>
<dbReference type="EMBL" id="KX077897">
    <property type="protein sequence ID" value="ANJ64662.1"/>
    <property type="molecule type" value="Genomic_DNA"/>
</dbReference>
<dbReference type="GO" id="GO:0006302">
    <property type="term" value="P:double-strand break repair"/>
    <property type="evidence" value="ECO:0007669"/>
    <property type="project" value="TreeGrafter"/>
</dbReference>
<dbReference type="SUPFAM" id="SSF89550">
    <property type="entry name" value="PHP domain-like"/>
    <property type="match status" value="1"/>
</dbReference>
<dbReference type="InterPro" id="IPR027417">
    <property type="entry name" value="P-loop_NTPase"/>
</dbReference>
<dbReference type="AlphaFoldDB" id="A0A1X9I407"/>
<evidence type="ECO:0000313" key="3">
    <source>
        <dbReference type="EMBL" id="ANJ64789.1"/>
    </source>
</evidence>
<organism evidence="2">
    <name type="scientific">Streptococcus suis</name>
    <dbReference type="NCBI Taxonomy" id="1307"/>
    <lineage>
        <taxon>Bacteria</taxon>
        <taxon>Bacillati</taxon>
        <taxon>Bacillota</taxon>
        <taxon>Bacilli</taxon>
        <taxon>Lactobacillales</taxon>
        <taxon>Streptococcaceae</taxon>
        <taxon>Streptococcus</taxon>
    </lineage>
</organism>
<dbReference type="SUPFAM" id="SSF52540">
    <property type="entry name" value="P-loop containing nucleoside triphosphate hydrolases"/>
    <property type="match status" value="1"/>
</dbReference>
<dbReference type="GO" id="GO:0000731">
    <property type="term" value="P:DNA synthesis involved in DNA repair"/>
    <property type="evidence" value="ECO:0007669"/>
    <property type="project" value="TreeGrafter"/>
</dbReference>
<feature type="domain" description="Rad50/SbcC-type AAA" evidence="1">
    <location>
        <begin position="351"/>
        <end position="543"/>
    </location>
</feature>
<name>A0A1X9I407_STRSU</name>
<dbReference type="NCBIfam" id="NF045781">
    <property type="entry name" value="Spaf1101_AAA_ATP"/>
    <property type="match status" value="1"/>
</dbReference>
<dbReference type="PANTHER" id="PTHR32182">
    <property type="entry name" value="DNA REPLICATION AND REPAIR PROTEIN RECF"/>
    <property type="match status" value="1"/>
</dbReference>
<dbReference type="InterPro" id="IPR054798">
    <property type="entry name" value="Spaf_1101-like"/>
</dbReference>
<evidence type="ECO:0000313" key="2">
    <source>
        <dbReference type="EMBL" id="ANJ64662.1"/>
    </source>
</evidence>
<proteinExistence type="predicted"/>
<dbReference type="InterPro" id="IPR016195">
    <property type="entry name" value="Pol/histidinol_Pase-like"/>
</dbReference>
<protein>
    <recommendedName>
        <fullName evidence="1">Rad50/SbcC-type AAA domain-containing protein</fullName>
    </recommendedName>
</protein>
<dbReference type="InterPro" id="IPR038729">
    <property type="entry name" value="Rad50/SbcC_AAA"/>
</dbReference>
<dbReference type="Gene3D" id="3.40.50.300">
    <property type="entry name" value="P-loop containing nucleotide triphosphate hydrolases"/>
    <property type="match status" value="2"/>
</dbReference>
<dbReference type="EMBL" id="KX077898">
    <property type="protein sequence ID" value="ANJ64789.1"/>
    <property type="molecule type" value="Genomic_DNA"/>
</dbReference>